<dbReference type="Proteomes" id="UP001056855">
    <property type="component" value="Chromosome"/>
</dbReference>
<evidence type="ECO:0000313" key="2">
    <source>
        <dbReference type="Proteomes" id="UP001056855"/>
    </source>
</evidence>
<gene>
    <name evidence="1" type="ORF">NGM29_03050</name>
</gene>
<reference evidence="1" key="1">
    <citation type="submission" date="2022-06" db="EMBL/GenBank/DDBJ databases">
        <title>Diverse halophilic archaea isolated from saline environments.</title>
        <authorList>
            <person name="Cui H.-L."/>
        </authorList>
    </citation>
    <scope>NUCLEOTIDE SEQUENCE</scope>
    <source>
        <strain evidence="1">WLHS1</strain>
    </source>
</reference>
<keyword evidence="2" id="KW-1185">Reference proteome</keyword>
<evidence type="ECO:0000313" key="1">
    <source>
        <dbReference type="EMBL" id="UTF54275.1"/>
    </source>
</evidence>
<organism evidence="1 2">
    <name type="scientific">Natronosalvus rutilus</name>
    <dbReference type="NCBI Taxonomy" id="2953753"/>
    <lineage>
        <taxon>Archaea</taxon>
        <taxon>Methanobacteriati</taxon>
        <taxon>Methanobacteriota</taxon>
        <taxon>Stenosarchaea group</taxon>
        <taxon>Halobacteria</taxon>
        <taxon>Halobacteriales</taxon>
        <taxon>Natrialbaceae</taxon>
        <taxon>Natronosalvus</taxon>
    </lineage>
</organism>
<sequence>MQRRLVLGGILACLSLGPGCLSSADEAENEPATVEDPPEWLRERGRCEDEWAWGALELSRTDTESRYGTATVAYEFLTEESKQLVRFAIHNDGAEACTQTGGSAFQTLLSDVRDLAYRPYQEEHGKRPRVFAIRTSEAAFRIERLEAFDAVLV</sequence>
<accession>A0A9E7NC79</accession>
<name>A0A9E7NC79_9EURY</name>
<dbReference type="RefSeq" id="WP_254158882.1">
    <property type="nucleotide sequence ID" value="NZ_CP100355.1"/>
</dbReference>
<dbReference type="EMBL" id="CP100355">
    <property type="protein sequence ID" value="UTF54275.1"/>
    <property type="molecule type" value="Genomic_DNA"/>
</dbReference>
<dbReference type="KEGG" id="sawl:NGM29_03050"/>
<proteinExistence type="predicted"/>
<dbReference type="GeneID" id="73288990"/>
<dbReference type="AlphaFoldDB" id="A0A9E7NC79"/>
<protein>
    <submittedName>
        <fullName evidence="1">Uncharacterized protein</fullName>
    </submittedName>
</protein>